<evidence type="ECO:0000259" key="2">
    <source>
        <dbReference type="PROSITE" id="PS50011"/>
    </source>
</evidence>
<dbReference type="Pfam" id="PF00069">
    <property type="entry name" value="Pkinase"/>
    <property type="match status" value="1"/>
</dbReference>
<dbReference type="InterPro" id="IPR058257">
    <property type="entry name" value="CorA-like_dom"/>
</dbReference>
<dbReference type="Pfam" id="PF26616">
    <property type="entry name" value="CorA-like"/>
    <property type="match status" value="1"/>
</dbReference>
<dbReference type="OrthoDB" id="1046782at2759"/>
<dbReference type="PANTHER" id="PTHR24359">
    <property type="entry name" value="SERINE/THREONINE-PROTEIN KINASE SBK1"/>
    <property type="match status" value="1"/>
</dbReference>
<dbReference type="GO" id="GO:0004674">
    <property type="term" value="F:protein serine/threonine kinase activity"/>
    <property type="evidence" value="ECO:0007669"/>
    <property type="project" value="TreeGrafter"/>
</dbReference>
<keyword evidence="3" id="KW-0418">Kinase</keyword>
<evidence type="ECO:0000313" key="4">
    <source>
        <dbReference type="Proteomes" id="UP000785200"/>
    </source>
</evidence>
<dbReference type="SUPFAM" id="SSF56112">
    <property type="entry name" value="Protein kinase-like (PK-like)"/>
    <property type="match status" value="1"/>
</dbReference>
<dbReference type="AlphaFoldDB" id="A0A9P6VFB0"/>
<reference evidence="3" key="1">
    <citation type="submission" date="2019-07" db="EMBL/GenBank/DDBJ databases">
        <title>Hyphodiscus hymeniophilus genome sequencing and assembly.</title>
        <authorList>
            <person name="Kramer G."/>
            <person name="Nodwell J."/>
        </authorList>
    </citation>
    <scope>NUCLEOTIDE SEQUENCE</scope>
    <source>
        <strain evidence="3">ATCC 34498</strain>
    </source>
</reference>
<keyword evidence="4" id="KW-1185">Reference proteome</keyword>
<comment type="caution">
    <text evidence="3">The sequence shown here is derived from an EMBL/GenBank/DDBJ whole genome shotgun (WGS) entry which is preliminary data.</text>
</comment>
<accession>A0A9P6VFB0</accession>
<feature type="domain" description="Protein kinase" evidence="2">
    <location>
        <begin position="209"/>
        <end position="521"/>
    </location>
</feature>
<proteinExistence type="predicted"/>
<dbReference type="PROSITE" id="PS50011">
    <property type="entry name" value="PROTEIN_KINASE_DOM"/>
    <property type="match status" value="1"/>
</dbReference>
<organism evidence="3 4">
    <name type="scientific">Hyphodiscus hymeniophilus</name>
    <dbReference type="NCBI Taxonomy" id="353542"/>
    <lineage>
        <taxon>Eukaryota</taxon>
        <taxon>Fungi</taxon>
        <taxon>Dikarya</taxon>
        <taxon>Ascomycota</taxon>
        <taxon>Pezizomycotina</taxon>
        <taxon>Leotiomycetes</taxon>
        <taxon>Helotiales</taxon>
        <taxon>Hyphodiscaceae</taxon>
        <taxon>Hyphodiscus</taxon>
    </lineage>
</organism>
<name>A0A9P6VFB0_9HELO</name>
<evidence type="ECO:0000256" key="1">
    <source>
        <dbReference type="SAM" id="MobiDB-lite"/>
    </source>
</evidence>
<protein>
    <submittedName>
        <fullName evidence="3">3-phosphoinositide-dependent kinase 2</fullName>
    </submittedName>
</protein>
<dbReference type="InterPro" id="IPR000719">
    <property type="entry name" value="Prot_kinase_dom"/>
</dbReference>
<dbReference type="EMBL" id="VNKQ01000014">
    <property type="protein sequence ID" value="KAG0646847.1"/>
    <property type="molecule type" value="Genomic_DNA"/>
</dbReference>
<dbReference type="Proteomes" id="UP000785200">
    <property type="component" value="Unassembled WGS sequence"/>
</dbReference>
<evidence type="ECO:0000313" key="3">
    <source>
        <dbReference type="EMBL" id="KAG0646847.1"/>
    </source>
</evidence>
<feature type="region of interest" description="Disordered" evidence="1">
    <location>
        <begin position="38"/>
        <end position="57"/>
    </location>
</feature>
<dbReference type="InterPro" id="IPR011009">
    <property type="entry name" value="Kinase-like_dom_sf"/>
</dbReference>
<feature type="non-terminal residue" evidence="3">
    <location>
        <position position="1"/>
    </location>
</feature>
<dbReference type="SMART" id="SM00220">
    <property type="entry name" value="S_TKc"/>
    <property type="match status" value="1"/>
</dbReference>
<gene>
    <name evidence="3" type="ORF">D0Z07_6138</name>
</gene>
<keyword evidence="3" id="KW-0808">Transferase</keyword>
<dbReference type="GO" id="GO:0005524">
    <property type="term" value="F:ATP binding"/>
    <property type="evidence" value="ECO:0007669"/>
    <property type="project" value="InterPro"/>
</dbReference>
<dbReference type="Gene3D" id="1.10.510.10">
    <property type="entry name" value="Transferase(Phosphotransferase) domain 1"/>
    <property type="match status" value="1"/>
</dbReference>
<dbReference type="PANTHER" id="PTHR24359:SF1">
    <property type="entry name" value="INHIBITOR OF NUCLEAR FACTOR KAPPA-B KINASE EPSILON SUBUNIT HOMOLOG 1-RELATED"/>
    <property type="match status" value="1"/>
</dbReference>
<sequence>SSLPEPARKTDHNDKRLQLRWHDFRSTLNEADFESTLSSDEFTNSGGSSHSNADSGLRNLETSSQLEDALNAARYEWPEGDNRYFLPKDALESLITPNAIENEIIRSNMRLPVDQSLDQVVEQIFRFAPKLFCILVSLRKAEYMTDFLEEDLHDIDLPFERPENPKRSQGFKLCSRLHPNHPIRSMSFWRSKWAKEFSREQWSVLSPVFEKTDRIEHYDFDSNTVLPFTRDEEQSETKVKEGGFDVFDAEVKMLAIFSESRQHAHLIRLLATFEFKGAFYLLFPYAKANLRDYWKQTPVPEFSEFTTKWLLRECKGIASAVQRIHGYQTTLEATEAESDLFDLNEVCSSFSESEERVYGRHGDIKPENILWSDEDTLDADLRFNDQGVLLIADFGLMRVHKTQTRFRVLPEQAAGSAPYEPPEMAEPRICTVASRLHDIWSLGCVYLEFITWLVCTQDGLQQLLESRSVRSNNGVDETFYTLIDNGISGPPRKAILKESVQRWIRELHNKPRCSEFVHDFVNLIADHMLIADQHQRIRCGPLNEKLAQMVRKAEEDCDYLVPRNPQLTQHRIPRMVRRYQNAQIIYIRQKNSYSKLYITRILFEELLQAYSIFPRIWDFMLPFSFKTYESDIGHAPFKFRRLGPLSRSHTASFECAYGFRYVRRNGRSHMMVDNSDYDPWSVRQTVIYQQYNSFINKVTFVVVSPSDEVRVILEDEVLHSREDGKRIDPFHLHLILIGNVHESWRLYIRSVERDLTEQSNRVILAQVQSQTERLSPLTDFAVNFIDRQRLKVTEDKILDLVIIFESLHNTISKLHLQCRNHCTGSSCVDCTCAAILDEFEDQMQDVQLNLKKVDVLYKRAQSTAKLVSVKRPAEIITC</sequence>